<dbReference type="KEGG" id="lel:PVL30_005026"/>
<dbReference type="AlphaFoldDB" id="A5E796"/>
<dbReference type="eggNOG" id="ENOG502QTQR">
    <property type="taxonomic scope" value="Eukaryota"/>
</dbReference>
<dbReference type="PANTHER" id="PTHR28083:SF1">
    <property type="entry name" value="GOOD FOR FULL DBP5 ACTIVITY PROTEIN 2"/>
    <property type="match status" value="1"/>
</dbReference>
<dbReference type="FunCoup" id="A5E796">
    <property type="interactions" value="55"/>
</dbReference>
<accession>A5E796</accession>
<dbReference type="InterPro" id="IPR012337">
    <property type="entry name" value="RNaseH-like_sf"/>
</dbReference>
<organism evidence="3 4">
    <name type="scientific">Lodderomyces elongisporus (strain ATCC 11503 / CBS 2605 / JCM 1781 / NBRC 1676 / NRRL YB-4239)</name>
    <name type="common">Yeast</name>
    <name type="synonym">Saccharomyces elongisporus</name>
    <dbReference type="NCBI Taxonomy" id="379508"/>
    <lineage>
        <taxon>Eukaryota</taxon>
        <taxon>Fungi</taxon>
        <taxon>Dikarya</taxon>
        <taxon>Ascomycota</taxon>
        <taxon>Saccharomycotina</taxon>
        <taxon>Pichiomycetes</taxon>
        <taxon>Debaryomycetaceae</taxon>
        <taxon>Candida/Lodderomyces clade</taxon>
        <taxon>Lodderomyces</taxon>
    </lineage>
</organism>
<evidence type="ECO:0000313" key="3">
    <source>
        <dbReference type="EMBL" id="EDK47304.1"/>
    </source>
</evidence>
<dbReference type="Proteomes" id="UP000001996">
    <property type="component" value="Unassembled WGS sequence"/>
</dbReference>
<dbReference type="InterPro" id="IPR036397">
    <property type="entry name" value="RNaseH_sf"/>
</dbReference>
<gene>
    <name evidence="3" type="ORF">LELG_05485</name>
</gene>
<evidence type="ECO:0000313" key="4">
    <source>
        <dbReference type="Proteomes" id="UP000001996"/>
    </source>
</evidence>
<feature type="compositionally biased region" description="Basic and acidic residues" evidence="1">
    <location>
        <begin position="379"/>
        <end position="401"/>
    </location>
</feature>
<dbReference type="PANTHER" id="PTHR28083">
    <property type="entry name" value="GOOD FOR FULL DBP5 ACTIVITY PROTEIN 2"/>
    <property type="match status" value="1"/>
</dbReference>
<dbReference type="HOGENOM" id="CLU_545213_0_0_1"/>
<dbReference type="GeneID" id="5230415"/>
<dbReference type="EMBL" id="CH981533">
    <property type="protein sequence ID" value="EDK47304.1"/>
    <property type="molecule type" value="Genomic_DNA"/>
</dbReference>
<evidence type="ECO:0000256" key="1">
    <source>
        <dbReference type="SAM" id="MobiDB-lite"/>
    </source>
</evidence>
<dbReference type="GO" id="GO:0005634">
    <property type="term" value="C:nucleus"/>
    <property type="evidence" value="ECO:0007669"/>
    <property type="project" value="TreeGrafter"/>
</dbReference>
<dbReference type="InParanoid" id="A5E796"/>
<feature type="region of interest" description="Disordered" evidence="1">
    <location>
        <begin position="23"/>
        <end position="48"/>
    </location>
</feature>
<evidence type="ECO:0000259" key="2">
    <source>
        <dbReference type="Pfam" id="PF21762"/>
    </source>
</evidence>
<feature type="compositionally biased region" description="Low complexity" evidence="1">
    <location>
        <begin position="29"/>
        <end position="47"/>
    </location>
</feature>
<dbReference type="GO" id="GO:0003676">
    <property type="term" value="F:nucleic acid binding"/>
    <property type="evidence" value="ECO:0007669"/>
    <property type="project" value="InterPro"/>
</dbReference>
<keyword evidence="4" id="KW-1185">Reference proteome</keyword>
<sequence length="500" mass="57093">MSKYKGKFNKNGNKKNSLQFQRQTYSEPNSNSNSNSNLNSNSNSNYNHVKNAEPVQVLRPEDKNNVLQCLNKLYSANFEVEFPLSPPLLLLSILNTDFGVTPILHKIVDTYLEEQSHVWSKNPRLANGTGSQQKLSYANTIRDVFTRSAVLFSLDVEAWEMNTKLITEIGIAIYDPFAKGEARNNIRDANIVNLGGVSIMPTIKQIHIRIKETVKLINGQYVPNHVDNFNGGTTLVLSRYEAAVFVQALIDHFFVYTTASENGDALVEENVQQQLKKTYLVGHDVGGDVKWLKNLGISLPQNHLRLDTAQMMKIQHGKDNVGLARSLQLLDIPHNFLHNAGNDAYYTLLLAFKLCDPYIRLLKRLDVALVEELSPEEIEDKKKAAKERREAKESRRQLHKEQVEKVANEIQNMTEEEKAQYAKLKKQEEEKLARERKMEKKFKLIEKRKELQRKIRTCNDATLMEIQSAIEATSFLFGAENNQNQVTESIFVDSDLMEPE</sequence>
<proteinExistence type="predicted"/>
<dbReference type="Gene3D" id="3.30.420.10">
    <property type="entry name" value="Ribonuclease H-like superfamily/Ribonuclease H"/>
    <property type="match status" value="1"/>
</dbReference>
<dbReference type="OrthoDB" id="5953249at2759"/>
<name>A5E796_LODEL</name>
<protein>
    <recommendedName>
        <fullName evidence="2">Gfd2/YDR514C-like C-terminal domain-containing protein</fullName>
    </recommendedName>
</protein>
<dbReference type="STRING" id="379508.A5E796"/>
<dbReference type="InterPro" id="IPR048519">
    <property type="entry name" value="Gfd2/YDR514C-like_C"/>
</dbReference>
<dbReference type="SUPFAM" id="SSF53098">
    <property type="entry name" value="Ribonuclease H-like"/>
    <property type="match status" value="1"/>
</dbReference>
<dbReference type="Pfam" id="PF21762">
    <property type="entry name" value="DEDDh_C"/>
    <property type="match status" value="1"/>
</dbReference>
<feature type="region of interest" description="Disordered" evidence="1">
    <location>
        <begin position="378"/>
        <end position="401"/>
    </location>
</feature>
<dbReference type="InterPro" id="IPR040151">
    <property type="entry name" value="Gfd2/YDR514C-like"/>
</dbReference>
<feature type="domain" description="Gfd2/YDR514C-like C-terminal" evidence="2">
    <location>
        <begin position="150"/>
        <end position="353"/>
    </location>
</feature>
<reference evidence="3 4" key="1">
    <citation type="journal article" date="2009" name="Nature">
        <title>Evolution of pathogenicity and sexual reproduction in eight Candida genomes.</title>
        <authorList>
            <person name="Butler G."/>
            <person name="Rasmussen M.D."/>
            <person name="Lin M.F."/>
            <person name="Santos M.A."/>
            <person name="Sakthikumar S."/>
            <person name="Munro C.A."/>
            <person name="Rheinbay E."/>
            <person name="Grabherr M."/>
            <person name="Forche A."/>
            <person name="Reedy J.L."/>
            <person name="Agrafioti I."/>
            <person name="Arnaud M.B."/>
            <person name="Bates S."/>
            <person name="Brown A.J."/>
            <person name="Brunke S."/>
            <person name="Costanzo M.C."/>
            <person name="Fitzpatrick D.A."/>
            <person name="de Groot P.W."/>
            <person name="Harris D."/>
            <person name="Hoyer L.L."/>
            <person name="Hube B."/>
            <person name="Klis F.M."/>
            <person name="Kodira C."/>
            <person name="Lennard N."/>
            <person name="Logue M.E."/>
            <person name="Martin R."/>
            <person name="Neiman A.M."/>
            <person name="Nikolaou E."/>
            <person name="Quail M.A."/>
            <person name="Quinn J."/>
            <person name="Santos M.C."/>
            <person name="Schmitzberger F.F."/>
            <person name="Sherlock G."/>
            <person name="Shah P."/>
            <person name="Silverstein K.A."/>
            <person name="Skrzypek M.S."/>
            <person name="Soll D."/>
            <person name="Staggs R."/>
            <person name="Stansfield I."/>
            <person name="Stumpf M.P."/>
            <person name="Sudbery P.E."/>
            <person name="Srikantha T."/>
            <person name="Zeng Q."/>
            <person name="Berman J."/>
            <person name="Berriman M."/>
            <person name="Heitman J."/>
            <person name="Gow N.A."/>
            <person name="Lorenz M.C."/>
            <person name="Birren B.W."/>
            <person name="Kellis M."/>
            <person name="Cuomo C.A."/>
        </authorList>
    </citation>
    <scope>NUCLEOTIDE SEQUENCE [LARGE SCALE GENOMIC DNA]</scope>
    <source>
        <strain evidence="4">ATCC 11503 / BCRC 21390 / CBS 2605 / JCM 1781 / NBRC 1676 / NRRL YB-4239</strain>
    </source>
</reference>